<dbReference type="Pfam" id="PF21365">
    <property type="entry name" value="Glyco_hydro_31_3rd"/>
    <property type="match status" value="1"/>
</dbReference>
<evidence type="ECO:0000256" key="2">
    <source>
        <dbReference type="ARBA" id="ARBA00023015"/>
    </source>
</evidence>
<organism evidence="7 8">
    <name type="scientific">Paenibacillus oceani</name>
    <dbReference type="NCBI Taxonomy" id="2772510"/>
    <lineage>
        <taxon>Bacteria</taxon>
        <taxon>Bacillati</taxon>
        <taxon>Bacillota</taxon>
        <taxon>Bacilli</taxon>
        <taxon>Bacillales</taxon>
        <taxon>Paenibacillaceae</taxon>
        <taxon>Paenibacillus</taxon>
    </lineage>
</organism>
<evidence type="ECO:0000256" key="3">
    <source>
        <dbReference type="ARBA" id="ARBA00023125"/>
    </source>
</evidence>
<dbReference type="InterPro" id="IPR018062">
    <property type="entry name" value="HTH_AraC-typ_CS"/>
</dbReference>
<dbReference type="InterPro" id="IPR011013">
    <property type="entry name" value="Gal_mutarotase_sf_dom"/>
</dbReference>
<dbReference type="GO" id="GO:0003700">
    <property type="term" value="F:DNA-binding transcription factor activity"/>
    <property type="evidence" value="ECO:0007669"/>
    <property type="project" value="InterPro"/>
</dbReference>
<dbReference type="Pfam" id="PF13802">
    <property type="entry name" value="Gal_mutarotas_2"/>
    <property type="match status" value="1"/>
</dbReference>
<evidence type="ECO:0000259" key="6">
    <source>
        <dbReference type="PROSITE" id="PS01124"/>
    </source>
</evidence>
<dbReference type="PROSITE" id="PS00041">
    <property type="entry name" value="HTH_ARAC_FAMILY_1"/>
    <property type="match status" value="1"/>
</dbReference>
<evidence type="ECO:0000256" key="1">
    <source>
        <dbReference type="ARBA" id="ARBA00007806"/>
    </source>
</evidence>
<keyword evidence="3" id="KW-0238">DNA-binding</keyword>
<dbReference type="InterPro" id="IPR013780">
    <property type="entry name" value="Glyco_hydro_b"/>
</dbReference>
<dbReference type="PROSITE" id="PS01124">
    <property type="entry name" value="HTH_ARAC_FAMILY_2"/>
    <property type="match status" value="1"/>
</dbReference>
<dbReference type="Pfam" id="PF12833">
    <property type="entry name" value="HTH_18"/>
    <property type="match status" value="1"/>
</dbReference>
<dbReference type="Gene3D" id="2.60.40.1180">
    <property type="entry name" value="Golgi alpha-mannosidase II"/>
    <property type="match status" value="2"/>
</dbReference>
<dbReference type="GO" id="GO:0005975">
    <property type="term" value="P:carbohydrate metabolic process"/>
    <property type="evidence" value="ECO:0007669"/>
    <property type="project" value="InterPro"/>
</dbReference>
<evidence type="ECO:0000313" key="8">
    <source>
        <dbReference type="Proteomes" id="UP000639396"/>
    </source>
</evidence>
<dbReference type="InterPro" id="IPR017853">
    <property type="entry name" value="GH"/>
</dbReference>
<proteinExistence type="inferred from homology"/>
<dbReference type="InterPro" id="IPR025887">
    <property type="entry name" value="Glyco_hydro_31_N_dom"/>
</dbReference>
<evidence type="ECO:0000313" key="7">
    <source>
        <dbReference type="EMBL" id="MBD2863183.1"/>
    </source>
</evidence>
<dbReference type="PANTHER" id="PTHR43863:SF2">
    <property type="entry name" value="MALTASE-GLUCOAMYLASE"/>
    <property type="match status" value="1"/>
</dbReference>
<dbReference type="PANTHER" id="PTHR43863">
    <property type="entry name" value="HYDROLASE, PUTATIVE (AFU_ORTHOLOGUE AFUA_1G03140)-RELATED"/>
    <property type="match status" value="1"/>
</dbReference>
<name>A0A927CAM5_9BACL</name>
<dbReference type="InterPro" id="IPR051816">
    <property type="entry name" value="Glycosyl_Hydrolase_31"/>
</dbReference>
<protein>
    <submittedName>
        <fullName evidence="7">DUF5110 domain-containing protein</fullName>
    </submittedName>
</protein>
<dbReference type="AlphaFoldDB" id="A0A927CAM5"/>
<accession>A0A927CAM5</accession>
<sequence>MEGAENVQIALSNGRRMRVQVIAPGTFRIQMNDTGLFQDSHLLRYKIVNVPLHADHIHSVPCDDIIMIHAKQAVLQIDGNDGQFQMLDGDGHVRLQTSCQPWSAAATGFGAHFLLHQDEALYGLGNVAPEQLQRRGLKVSMWVERSNWASAPIPFLMSTGGWAIMMNTIMPHTFDIGSEIDDRLSIEGQTGELDMFLFAGGSLAELLHAYTDIAGKPQLMPIWMYGLNFCSREKSDARAVLDDSIKFRKSETPCDLIGLSTDWMGTANDYSTNKNWHPERFPISTNDLVRRVSFIGILHKLGFKLSLTLSCDYDLTVYEEHLAAGGKTDEEGGQKEAWYDHLQKFVNDGVSAFVLIAPNLASRDPERIWSNGMTSDELHNLYPVLLGKQMHNGFREQTNTRPVIHLEKGYLGMQQFVVSTTGTFYNGSHAIAAILNYGLSGHANATTNMHLITREGIHADFLLSWARINSLEHFHHPDFLEPPLQELFRRYARLRYSLIPYIYSAAHVAARTGMPITRAMPLMYPDDRNCRDLCQQFMLGDFLLVAVYTDHVYLPEGNWFDYWTGERYSGPRSLDCRVPPQAGGPLFVRAGAIIPLWPPMDFIGQLEAKVLTLHIYPSADGEFVIHEDDGATFEYLEGRLARTRITTEESPDSISVRISRREGAYTGMPQKRSYELIVHTDRKPAAVRVNGQRRQDQTRRVKADPVRSYRYDRPSGTVRLFVEEAEGEEIEASIEVLRSPMNKIAAKAVTETNTIAGGEHTGEDSADRTFIVALTTGEPDAAETAITAWWNSKMMHSKSDSAWPLLVMHGYHMLVRHAAQNGWTTADLYSEREDLSIALTQLQTSAQGYELLRKLAIHLVRYAEARRPSAKHPVIGEVLAFVEREPDQDLSLNAMAERFSVHPFHLSRLFKKETGRTYSDYIMSIRMQRAKILLEAGYKVYEAAEQNGYKDSGTFSRAFSKYWGFPPANSKSRKGEGMHH</sequence>
<reference evidence="7" key="1">
    <citation type="submission" date="2020-09" db="EMBL/GenBank/DDBJ databases">
        <title>A novel bacterium of genus Paenibacillus, isolated from South China Sea.</title>
        <authorList>
            <person name="Huang H."/>
            <person name="Mo K."/>
            <person name="Hu Y."/>
        </authorList>
    </citation>
    <scope>NUCLEOTIDE SEQUENCE</scope>
    <source>
        <strain evidence="7">IB182363</strain>
    </source>
</reference>
<feature type="domain" description="HTH araC/xylS-type" evidence="6">
    <location>
        <begin position="876"/>
        <end position="973"/>
    </location>
</feature>
<dbReference type="SUPFAM" id="SSF46689">
    <property type="entry name" value="Homeodomain-like"/>
    <property type="match status" value="2"/>
</dbReference>
<comment type="caution">
    <text evidence="7">The sequence shown here is derived from an EMBL/GenBank/DDBJ whole genome shotgun (WGS) entry which is preliminary data.</text>
</comment>
<dbReference type="GO" id="GO:0004553">
    <property type="term" value="F:hydrolase activity, hydrolyzing O-glycosyl compounds"/>
    <property type="evidence" value="ECO:0007669"/>
    <property type="project" value="InterPro"/>
</dbReference>
<keyword evidence="4" id="KW-0804">Transcription</keyword>
<keyword evidence="2" id="KW-0805">Transcription regulation</keyword>
<dbReference type="Proteomes" id="UP000639396">
    <property type="component" value="Unassembled WGS sequence"/>
</dbReference>
<dbReference type="SUPFAM" id="SSF51445">
    <property type="entry name" value="(Trans)glycosidases"/>
    <property type="match status" value="1"/>
</dbReference>
<evidence type="ECO:0000256" key="5">
    <source>
        <dbReference type="RuleBase" id="RU361185"/>
    </source>
</evidence>
<dbReference type="Pfam" id="PF17137">
    <property type="entry name" value="DUF5110"/>
    <property type="match status" value="1"/>
</dbReference>
<dbReference type="Gene3D" id="3.20.20.80">
    <property type="entry name" value="Glycosidases"/>
    <property type="match status" value="1"/>
</dbReference>
<dbReference type="SUPFAM" id="SSF74650">
    <property type="entry name" value="Galactose mutarotase-like"/>
    <property type="match status" value="1"/>
</dbReference>
<dbReference type="Gene3D" id="1.10.10.60">
    <property type="entry name" value="Homeodomain-like"/>
    <property type="match status" value="2"/>
</dbReference>
<dbReference type="Pfam" id="PF01055">
    <property type="entry name" value="Glyco_hydro_31_2nd"/>
    <property type="match status" value="1"/>
</dbReference>
<dbReference type="SMART" id="SM00342">
    <property type="entry name" value="HTH_ARAC"/>
    <property type="match status" value="1"/>
</dbReference>
<dbReference type="InterPro" id="IPR000322">
    <property type="entry name" value="Glyco_hydro_31_TIM"/>
</dbReference>
<keyword evidence="8" id="KW-1185">Reference proteome</keyword>
<keyword evidence="5" id="KW-0378">Hydrolase</keyword>
<dbReference type="SUPFAM" id="SSF51011">
    <property type="entry name" value="Glycosyl hydrolase domain"/>
    <property type="match status" value="1"/>
</dbReference>
<dbReference type="GO" id="GO:0043565">
    <property type="term" value="F:sequence-specific DNA binding"/>
    <property type="evidence" value="ECO:0007669"/>
    <property type="project" value="InterPro"/>
</dbReference>
<dbReference type="InterPro" id="IPR048395">
    <property type="entry name" value="Glyco_hydro_31_C"/>
</dbReference>
<dbReference type="InterPro" id="IPR009057">
    <property type="entry name" value="Homeodomain-like_sf"/>
</dbReference>
<dbReference type="InterPro" id="IPR033403">
    <property type="entry name" value="DUF5110"/>
</dbReference>
<keyword evidence="5" id="KW-0326">Glycosidase</keyword>
<dbReference type="CDD" id="cd14752">
    <property type="entry name" value="GH31_N"/>
    <property type="match status" value="1"/>
</dbReference>
<dbReference type="EMBL" id="JACXJA010000017">
    <property type="protein sequence ID" value="MBD2863183.1"/>
    <property type="molecule type" value="Genomic_DNA"/>
</dbReference>
<dbReference type="InterPro" id="IPR018060">
    <property type="entry name" value="HTH_AraC"/>
</dbReference>
<dbReference type="RefSeq" id="WP_190928753.1">
    <property type="nucleotide sequence ID" value="NZ_JACXJA010000017.1"/>
</dbReference>
<gene>
    <name evidence="7" type="ORF">IDH45_14415</name>
</gene>
<dbReference type="GO" id="GO:0030246">
    <property type="term" value="F:carbohydrate binding"/>
    <property type="evidence" value="ECO:0007669"/>
    <property type="project" value="InterPro"/>
</dbReference>
<dbReference type="Gene3D" id="2.60.40.1760">
    <property type="entry name" value="glycosyl hydrolase (family 31)"/>
    <property type="match status" value="1"/>
</dbReference>
<evidence type="ECO:0000256" key="4">
    <source>
        <dbReference type="ARBA" id="ARBA00023163"/>
    </source>
</evidence>
<comment type="similarity">
    <text evidence="1 5">Belongs to the glycosyl hydrolase 31 family.</text>
</comment>